<dbReference type="AlphaFoldDB" id="A0A9K3KFK3"/>
<gene>
    <name evidence="3" type="ORF">IV203_007655</name>
</gene>
<feature type="compositionally biased region" description="Polar residues" evidence="1">
    <location>
        <begin position="67"/>
        <end position="81"/>
    </location>
</feature>
<feature type="compositionally biased region" description="Basic and acidic residues" evidence="1">
    <location>
        <begin position="1206"/>
        <end position="1220"/>
    </location>
</feature>
<reference evidence="3" key="1">
    <citation type="journal article" date="2021" name="Sci. Rep.">
        <title>Diploid genomic architecture of Nitzschia inconspicua, an elite biomass production diatom.</title>
        <authorList>
            <person name="Oliver A."/>
            <person name="Podell S."/>
            <person name="Pinowska A."/>
            <person name="Traller J.C."/>
            <person name="Smith S.R."/>
            <person name="McClure R."/>
            <person name="Beliaev A."/>
            <person name="Bohutskyi P."/>
            <person name="Hill E.A."/>
            <person name="Rabines A."/>
            <person name="Zheng H."/>
            <person name="Allen L.Z."/>
            <person name="Kuo A."/>
            <person name="Grigoriev I.V."/>
            <person name="Allen A.E."/>
            <person name="Hazlebeck D."/>
            <person name="Allen E.E."/>
        </authorList>
    </citation>
    <scope>NUCLEOTIDE SEQUENCE</scope>
    <source>
        <strain evidence="3">Hildebrandi</strain>
    </source>
</reference>
<dbReference type="InterPro" id="IPR053159">
    <property type="entry name" value="Hybrid_Histidine_Kinase"/>
</dbReference>
<name>A0A9K3KFK3_9STRA</name>
<evidence type="ECO:0000256" key="1">
    <source>
        <dbReference type="SAM" id="MobiDB-lite"/>
    </source>
</evidence>
<feature type="region of interest" description="Disordered" evidence="1">
    <location>
        <begin position="1"/>
        <end position="81"/>
    </location>
</feature>
<dbReference type="PANTHER" id="PTHR43642">
    <property type="entry name" value="HYBRID SIGNAL TRANSDUCTION HISTIDINE KINASE G"/>
    <property type="match status" value="1"/>
</dbReference>
<dbReference type="InterPro" id="IPR041664">
    <property type="entry name" value="AAA_16"/>
</dbReference>
<proteinExistence type="predicted"/>
<evidence type="ECO:0000259" key="2">
    <source>
        <dbReference type="Pfam" id="PF13191"/>
    </source>
</evidence>
<organism evidence="3 4">
    <name type="scientific">Nitzschia inconspicua</name>
    <dbReference type="NCBI Taxonomy" id="303405"/>
    <lineage>
        <taxon>Eukaryota</taxon>
        <taxon>Sar</taxon>
        <taxon>Stramenopiles</taxon>
        <taxon>Ochrophyta</taxon>
        <taxon>Bacillariophyta</taxon>
        <taxon>Bacillariophyceae</taxon>
        <taxon>Bacillariophycidae</taxon>
        <taxon>Bacillariales</taxon>
        <taxon>Bacillariaceae</taxon>
        <taxon>Nitzschia</taxon>
    </lineage>
</organism>
<reference evidence="3" key="2">
    <citation type="submission" date="2021-04" db="EMBL/GenBank/DDBJ databases">
        <authorList>
            <person name="Podell S."/>
        </authorList>
    </citation>
    <scope>NUCLEOTIDE SEQUENCE</scope>
    <source>
        <strain evidence="3">Hildebrandi</strain>
    </source>
</reference>
<evidence type="ECO:0000313" key="3">
    <source>
        <dbReference type="EMBL" id="KAG7342562.1"/>
    </source>
</evidence>
<feature type="region of interest" description="Disordered" evidence="1">
    <location>
        <begin position="1135"/>
        <end position="1163"/>
    </location>
</feature>
<protein>
    <submittedName>
        <fullName evidence="3">PAS sensor protein</fullName>
    </submittedName>
</protein>
<comment type="caution">
    <text evidence="3">The sequence shown here is derived from an EMBL/GenBank/DDBJ whole genome shotgun (WGS) entry which is preliminary data.</text>
</comment>
<feature type="compositionally biased region" description="Low complexity" evidence="1">
    <location>
        <begin position="19"/>
        <end position="33"/>
    </location>
</feature>
<feature type="region of interest" description="Disordered" evidence="1">
    <location>
        <begin position="1196"/>
        <end position="1229"/>
    </location>
</feature>
<evidence type="ECO:0000313" key="4">
    <source>
        <dbReference type="Proteomes" id="UP000693970"/>
    </source>
</evidence>
<keyword evidence="4" id="KW-1185">Reference proteome</keyword>
<dbReference type="Proteomes" id="UP000693970">
    <property type="component" value="Unassembled WGS sequence"/>
</dbReference>
<accession>A0A9K3KFK3</accession>
<dbReference type="Pfam" id="PF13191">
    <property type="entry name" value="AAA_16"/>
    <property type="match status" value="1"/>
</dbReference>
<feature type="compositionally biased region" description="Basic and acidic residues" evidence="1">
    <location>
        <begin position="1135"/>
        <end position="1154"/>
    </location>
</feature>
<dbReference type="PANTHER" id="PTHR43642:SF1">
    <property type="entry name" value="HYBRID SIGNAL TRANSDUCTION HISTIDINE KINASE G"/>
    <property type="match status" value="1"/>
</dbReference>
<dbReference type="EMBL" id="JAGRRH010000025">
    <property type="protein sequence ID" value="KAG7342562.1"/>
    <property type="molecule type" value="Genomic_DNA"/>
</dbReference>
<sequence length="1260" mass="141511">MTRRTDQSLSGDSDSADMSSRFSTYSSEFSGSFQHSNDGSGGANSALRSTAFTNSTGSSSERRARNTPVQARTSDSKSKNAASIVQELNQLKFDKLDLYGREEELQMLFDAYRRLGMKPNKKIQNSKTSKDRSAQDRTALISHKEPMNIVLLEGLSGTGKSALVREFKRQLLRSSETSLAMFALGKFDQLHHQRAPKPYSAFTSAFVDLCGQFSAQYATPEENPLRRALSRDYRLLADLIPNLTTELCFDETRMNDSFSKDSGAMFENMEFDIVKSQRRFQYAVRTFLCTICDRDHPTVLFLDDLQWADQPSLDLLKFILLEPRLQHSMLVIGSCRSNEVDDNHPLSRQIKAIENDRKRLAVKIPVLNLPLDHVNQLISDLLNLKLEETLPLAEIAHKKVQGNAFSLLQFLTALRDSGLIEYNIGTMKWTWELNNIRKSAVVSNNVLEYLMQRMKLLPDSMRRILLIVSCLGSSFDEEVVTALAEGLGDSDLIPSASDENAKDLLIQLQEEGILESFEAKDGRSSFCFAHAQIEVAAQSLQDDDTIHLLKLRMAKILYEKREQLDFSGNLFLIVDLWNESREMAQQNVTQAEDDQTLIDLNQMAGVRGLDVAAFNAAIHYFRSAISLIPVDLQWTDQYYAKSLSLYNSLIKAEFSAGSWEHLSQDINAILKQKNRPILDMIVAYTVQIAVLSSHENKHNEAISLAVDVLDKLGIKFRPSLGKLAIVGALVKTKQLLKKIPLESILNQSPMQMVHKEVGMDILTSVTSSLYAANPDLYMTGVLKILRWSLKYGTTKHTSRAIGLYGLVEMALGNVEGGTKACTIALQLAEEQGVLTSEYAPITSVYGFVFPWTHPLHTCQKKLYEGYNVGLQTGDMEYAMMNIALYGFFCYSTGKPLSNLEADMRDYAEQMEECNMMLQLKFLSLTWQTILNLLGRSNDPLVLTGEAMDQDEILADAERENNPPLKAQLYCHQLQLAVYLCDFTRASSLLKHTSCIGAVNPANPIIWRTALFEGITAFEMAQQGNKKYRAVGTKSLKKVKGWVDQGNPNCVHILYLLQAEKFHCDGSIEEARTHFDKSIVTAARNGFLSDRALASERCARMYRRMKDEYWAKDYFHRSYEIYVELEAHVKVEQLQKDHPSLRPSEDHSIATEQARKNPNQFADRTSVSEELPFTVFTVDTEGMADIHDVSAVLGMDEETPVPSSSSELDHVPAGQRRESAMKRPSTTGAAAQKILSWDLAASTMAALDSTVDEMSEIDSQQ</sequence>
<feature type="compositionally biased region" description="Polar residues" evidence="1">
    <location>
        <begin position="46"/>
        <end position="59"/>
    </location>
</feature>
<feature type="domain" description="Orc1-like AAA ATPase" evidence="2">
    <location>
        <begin position="144"/>
        <end position="332"/>
    </location>
</feature>
<feature type="compositionally biased region" description="Polar residues" evidence="1">
    <location>
        <begin position="7"/>
        <end position="18"/>
    </location>
</feature>
<dbReference type="OrthoDB" id="45468at2759"/>